<dbReference type="InterPro" id="IPR044810">
    <property type="entry name" value="WRKY_plant"/>
</dbReference>
<dbReference type="Pfam" id="PF03106">
    <property type="entry name" value="WRKY"/>
    <property type="match status" value="1"/>
</dbReference>
<dbReference type="GO" id="GO:0005634">
    <property type="term" value="C:nucleus"/>
    <property type="evidence" value="ECO:0007669"/>
    <property type="project" value="UniProtKB-SubCell"/>
</dbReference>
<feature type="compositionally biased region" description="Low complexity" evidence="6">
    <location>
        <begin position="65"/>
        <end position="77"/>
    </location>
</feature>
<keyword evidence="2" id="KW-0805">Transcription regulation</keyword>
<dbReference type="AlphaFoldDB" id="A0AA89BLZ1"/>
<dbReference type="InterPro" id="IPR003657">
    <property type="entry name" value="WRKY_dom"/>
</dbReference>
<name>A0AA89BLZ1_9ASTE</name>
<reference evidence="8" key="1">
    <citation type="submission" date="2022-12" db="EMBL/GenBank/DDBJ databases">
        <title>Draft genome assemblies for two species of Escallonia (Escalloniales).</title>
        <authorList>
            <person name="Chanderbali A."/>
            <person name="Dervinis C."/>
            <person name="Anghel I."/>
            <person name="Soltis D."/>
            <person name="Soltis P."/>
            <person name="Zapata F."/>
        </authorList>
    </citation>
    <scope>NUCLEOTIDE SEQUENCE</scope>
    <source>
        <strain evidence="8">UCBG64.0493</strain>
        <tissue evidence="8">Leaf</tissue>
    </source>
</reference>
<accession>A0AA89BLZ1</accession>
<keyword evidence="4" id="KW-0804">Transcription</keyword>
<feature type="region of interest" description="Disordered" evidence="6">
    <location>
        <begin position="1"/>
        <end position="36"/>
    </location>
</feature>
<evidence type="ECO:0000313" key="8">
    <source>
        <dbReference type="EMBL" id="KAK3041717.1"/>
    </source>
</evidence>
<dbReference type="PANTHER" id="PTHR31221">
    <property type="entry name" value="WRKY TRANSCRIPTION FACTOR PROTEIN 1-RELATED"/>
    <property type="match status" value="1"/>
</dbReference>
<dbReference type="EMBL" id="JAVXUP010000029">
    <property type="protein sequence ID" value="KAK3041717.1"/>
    <property type="molecule type" value="Genomic_DNA"/>
</dbReference>
<feature type="compositionally biased region" description="Basic and acidic residues" evidence="6">
    <location>
        <begin position="78"/>
        <end position="99"/>
    </location>
</feature>
<proteinExistence type="predicted"/>
<dbReference type="PANTHER" id="PTHR31221:SF112">
    <property type="entry name" value="WRKY TRANSCRIPTION FACTOR 50-RELATED"/>
    <property type="match status" value="1"/>
</dbReference>
<gene>
    <name evidence="8" type="ORF">RJ639_000641</name>
</gene>
<evidence type="ECO:0000256" key="3">
    <source>
        <dbReference type="ARBA" id="ARBA00023125"/>
    </source>
</evidence>
<dbReference type="GO" id="GO:0043565">
    <property type="term" value="F:sequence-specific DNA binding"/>
    <property type="evidence" value="ECO:0007669"/>
    <property type="project" value="InterPro"/>
</dbReference>
<dbReference type="PROSITE" id="PS50811">
    <property type="entry name" value="WRKY"/>
    <property type="match status" value="1"/>
</dbReference>
<feature type="compositionally biased region" description="Basic and acidic residues" evidence="6">
    <location>
        <begin position="19"/>
        <end position="29"/>
    </location>
</feature>
<dbReference type="FunFam" id="2.20.25.80:FF:000003">
    <property type="entry name" value="WRKY transcription factor 57"/>
    <property type="match status" value="1"/>
</dbReference>
<dbReference type="SUPFAM" id="SSF118290">
    <property type="entry name" value="WRKY DNA-binding domain"/>
    <property type="match status" value="1"/>
</dbReference>
<dbReference type="Proteomes" id="UP001188597">
    <property type="component" value="Unassembled WGS sequence"/>
</dbReference>
<keyword evidence="3" id="KW-0238">DNA-binding</keyword>
<organism evidence="8 9">
    <name type="scientific">Escallonia herrerae</name>
    <dbReference type="NCBI Taxonomy" id="1293975"/>
    <lineage>
        <taxon>Eukaryota</taxon>
        <taxon>Viridiplantae</taxon>
        <taxon>Streptophyta</taxon>
        <taxon>Embryophyta</taxon>
        <taxon>Tracheophyta</taxon>
        <taxon>Spermatophyta</taxon>
        <taxon>Magnoliopsida</taxon>
        <taxon>eudicotyledons</taxon>
        <taxon>Gunneridae</taxon>
        <taxon>Pentapetalae</taxon>
        <taxon>asterids</taxon>
        <taxon>campanulids</taxon>
        <taxon>Escalloniales</taxon>
        <taxon>Escalloniaceae</taxon>
        <taxon>Escallonia</taxon>
    </lineage>
</organism>
<evidence type="ECO:0000256" key="2">
    <source>
        <dbReference type="ARBA" id="ARBA00023015"/>
    </source>
</evidence>
<evidence type="ECO:0000256" key="4">
    <source>
        <dbReference type="ARBA" id="ARBA00023163"/>
    </source>
</evidence>
<evidence type="ECO:0000256" key="5">
    <source>
        <dbReference type="ARBA" id="ARBA00023242"/>
    </source>
</evidence>
<sequence>MAMAGNYPNSYIYDNTLRPLDRPQREKNASQENSQVSDQFFDFDEWFEEDLEVIFSGYQQNPFHAANEAGNSSGSSSHLERLGIRGRGSGREKKESKDRVAFKTKSEVEILDDGFKWRKYGKKKVKNSPNPRNYYKCSAEGCTVKKRVERDRDDPKYVITTYDGVHNHQGVSRF</sequence>
<evidence type="ECO:0000259" key="7">
    <source>
        <dbReference type="PROSITE" id="PS50811"/>
    </source>
</evidence>
<evidence type="ECO:0000313" key="9">
    <source>
        <dbReference type="Proteomes" id="UP001188597"/>
    </source>
</evidence>
<evidence type="ECO:0000256" key="1">
    <source>
        <dbReference type="ARBA" id="ARBA00004123"/>
    </source>
</evidence>
<dbReference type="Gene3D" id="2.20.25.80">
    <property type="entry name" value="WRKY domain"/>
    <property type="match status" value="1"/>
</dbReference>
<dbReference type="InterPro" id="IPR036576">
    <property type="entry name" value="WRKY_dom_sf"/>
</dbReference>
<protein>
    <recommendedName>
        <fullName evidence="7">WRKY domain-containing protein</fullName>
    </recommendedName>
</protein>
<keyword evidence="9" id="KW-1185">Reference proteome</keyword>
<dbReference type="GO" id="GO:0003700">
    <property type="term" value="F:DNA-binding transcription factor activity"/>
    <property type="evidence" value="ECO:0007669"/>
    <property type="project" value="InterPro"/>
</dbReference>
<evidence type="ECO:0000256" key="6">
    <source>
        <dbReference type="SAM" id="MobiDB-lite"/>
    </source>
</evidence>
<feature type="region of interest" description="Disordered" evidence="6">
    <location>
        <begin position="65"/>
        <end position="99"/>
    </location>
</feature>
<comment type="subcellular location">
    <subcellularLocation>
        <location evidence="1">Nucleus</location>
    </subcellularLocation>
</comment>
<feature type="domain" description="WRKY" evidence="7">
    <location>
        <begin position="106"/>
        <end position="171"/>
    </location>
</feature>
<comment type="caution">
    <text evidence="8">The sequence shown here is derived from an EMBL/GenBank/DDBJ whole genome shotgun (WGS) entry which is preliminary data.</text>
</comment>
<keyword evidence="5" id="KW-0539">Nucleus</keyword>
<dbReference type="SMART" id="SM00774">
    <property type="entry name" value="WRKY"/>
    <property type="match status" value="1"/>
</dbReference>